<name>A0A1T4RHF7_9BACT</name>
<dbReference type="RefSeq" id="WP_078832591.1">
    <property type="nucleotide sequence ID" value="NZ_FUWH01000012.1"/>
</dbReference>
<sequence>MQRKNNILLFLLFLGITIISCKKFGDNTQHIIQIEESVIRGIAKAWDNANNENKIAYKDRAHDFYMSLDYSQAFIAERPNKPDLYVIKINRQSVKGENWYLSISKSNKGYQTEGIFTTRDIENITTLLTKKRVPRGTLVTQYLIDGSPNMAWETTASGQSKEKKIKKYIKQVETTNAAKNKVNSTEKAVNVLPPDEQPCIDWYWTVWDVDTGEILSEEYLYSTGNCVEPPSGPAPEPMNPGCAISPEDADAIINDIIAYGNGTGTVTGTVGPETTNSTTGITKRTMSLQLEFYSTTIPGSSGPVHYYAYFSGIHKRNPGEPWKWEYLNYVSSGSGGELPPCIETDWTFSPTLLIAGDSTSYYLSYNHLINFRVSCFGWGKKLASASGSSSNLNFNAAKTQYE</sequence>
<reference evidence="1 2" key="1">
    <citation type="submission" date="2017-02" db="EMBL/GenBank/DDBJ databases">
        <authorList>
            <person name="Peterson S.W."/>
        </authorList>
    </citation>
    <scope>NUCLEOTIDE SEQUENCE [LARGE SCALE GENOMIC DNA]</scope>
    <source>
        <strain evidence="1 2">DSM 22335</strain>
    </source>
</reference>
<evidence type="ECO:0000313" key="1">
    <source>
        <dbReference type="EMBL" id="SKA15349.1"/>
    </source>
</evidence>
<dbReference type="STRING" id="413434.SAMN04488132_11278"/>
<protein>
    <submittedName>
        <fullName evidence="1">Uncharacterized protein</fullName>
    </submittedName>
</protein>
<dbReference type="OrthoDB" id="687341at2"/>
<dbReference type="AlphaFoldDB" id="A0A1T4RHF7"/>
<proteinExistence type="predicted"/>
<accession>A0A1T4RHF7</accession>
<dbReference type="EMBL" id="FUWH01000012">
    <property type="protein sequence ID" value="SKA15349.1"/>
    <property type="molecule type" value="Genomic_DNA"/>
</dbReference>
<dbReference type="PROSITE" id="PS51257">
    <property type="entry name" value="PROKAR_LIPOPROTEIN"/>
    <property type="match status" value="1"/>
</dbReference>
<evidence type="ECO:0000313" key="2">
    <source>
        <dbReference type="Proteomes" id="UP000190888"/>
    </source>
</evidence>
<gene>
    <name evidence="1" type="ORF">SAMN04488132_11278</name>
</gene>
<dbReference type="Proteomes" id="UP000190888">
    <property type="component" value="Unassembled WGS sequence"/>
</dbReference>
<keyword evidence="2" id="KW-1185">Reference proteome</keyword>
<organism evidence="1 2">
    <name type="scientific">Sediminibacterium ginsengisoli</name>
    <dbReference type="NCBI Taxonomy" id="413434"/>
    <lineage>
        <taxon>Bacteria</taxon>
        <taxon>Pseudomonadati</taxon>
        <taxon>Bacteroidota</taxon>
        <taxon>Chitinophagia</taxon>
        <taxon>Chitinophagales</taxon>
        <taxon>Chitinophagaceae</taxon>
        <taxon>Sediminibacterium</taxon>
    </lineage>
</organism>